<accession>I3SBC0</accession>
<protein>
    <submittedName>
        <fullName evidence="1">Uncharacterized protein</fullName>
    </submittedName>
</protein>
<reference evidence="1" key="1">
    <citation type="submission" date="2012-05" db="EMBL/GenBank/DDBJ databases">
        <authorList>
            <person name="Krishnakumar V."/>
            <person name="Cheung F."/>
            <person name="Xiao Y."/>
            <person name="Chan A."/>
            <person name="Moskal W.A."/>
            <person name="Town C.D."/>
        </authorList>
    </citation>
    <scope>NUCLEOTIDE SEQUENCE</scope>
</reference>
<dbReference type="EMBL" id="BT137767">
    <property type="protein sequence ID" value="AFK37562.1"/>
    <property type="molecule type" value="mRNA"/>
</dbReference>
<name>I3SBC0_LOTJA</name>
<sequence>MEVSKTTGFSLLLDSGLSWSHFLLLASASITASQSVLPFFRNCIKSHVPATHLGSSKPPGIFNSSAAAAAADEADPFVPTEIFSGGDSTAVAAESEAPAPLSEEAFHFKGERGRFFGLRVKKKWFWVRWGLEFEEERVAEKRVRGENEAMVVDMVCIVCVL</sequence>
<dbReference type="AlphaFoldDB" id="I3SBC0"/>
<evidence type="ECO:0000313" key="1">
    <source>
        <dbReference type="EMBL" id="AFK37562.1"/>
    </source>
</evidence>
<proteinExistence type="evidence at transcript level"/>
<organism evidence="1">
    <name type="scientific">Lotus japonicus</name>
    <name type="common">Lotus corniculatus var. japonicus</name>
    <dbReference type="NCBI Taxonomy" id="34305"/>
    <lineage>
        <taxon>Eukaryota</taxon>
        <taxon>Viridiplantae</taxon>
        <taxon>Streptophyta</taxon>
        <taxon>Embryophyta</taxon>
        <taxon>Tracheophyta</taxon>
        <taxon>Spermatophyta</taxon>
        <taxon>Magnoliopsida</taxon>
        <taxon>eudicotyledons</taxon>
        <taxon>Gunneridae</taxon>
        <taxon>Pentapetalae</taxon>
        <taxon>rosids</taxon>
        <taxon>fabids</taxon>
        <taxon>Fabales</taxon>
        <taxon>Fabaceae</taxon>
        <taxon>Papilionoideae</taxon>
        <taxon>50 kb inversion clade</taxon>
        <taxon>NPAAA clade</taxon>
        <taxon>Hologalegina</taxon>
        <taxon>robinioid clade</taxon>
        <taxon>Loteae</taxon>
        <taxon>Lotus</taxon>
    </lineage>
</organism>